<proteinExistence type="predicted"/>
<organism evidence="2 3">
    <name type="scientific">Wuchereria bancrofti</name>
    <dbReference type="NCBI Taxonomy" id="6293"/>
    <lineage>
        <taxon>Eukaryota</taxon>
        <taxon>Metazoa</taxon>
        <taxon>Ecdysozoa</taxon>
        <taxon>Nematoda</taxon>
        <taxon>Chromadorea</taxon>
        <taxon>Rhabditida</taxon>
        <taxon>Spirurina</taxon>
        <taxon>Spiruromorpha</taxon>
        <taxon>Filarioidea</taxon>
        <taxon>Onchocercidae</taxon>
        <taxon>Wuchereria</taxon>
    </lineage>
</organism>
<evidence type="ECO:0000313" key="2">
    <source>
        <dbReference type="EMBL" id="VDM12909.1"/>
    </source>
</evidence>
<dbReference type="OMA" id="SETWDTK"/>
<dbReference type="AlphaFoldDB" id="A0A3P7EA82"/>
<feature type="region of interest" description="Disordered" evidence="1">
    <location>
        <begin position="142"/>
        <end position="202"/>
    </location>
</feature>
<feature type="region of interest" description="Disordered" evidence="1">
    <location>
        <begin position="234"/>
        <end position="253"/>
    </location>
</feature>
<accession>A0A3P7EA82</accession>
<dbReference type="OrthoDB" id="5858968at2759"/>
<dbReference type="Proteomes" id="UP000270924">
    <property type="component" value="Unassembled WGS sequence"/>
</dbReference>
<evidence type="ECO:0000256" key="1">
    <source>
        <dbReference type="SAM" id="MobiDB-lite"/>
    </source>
</evidence>
<name>A0A3P7EA82_WUCBA</name>
<gene>
    <name evidence="2" type="ORF">WBA_LOCUS6295</name>
</gene>
<reference evidence="2 3" key="1">
    <citation type="submission" date="2018-11" db="EMBL/GenBank/DDBJ databases">
        <authorList>
            <consortium name="Pathogen Informatics"/>
        </authorList>
    </citation>
    <scope>NUCLEOTIDE SEQUENCE [LARGE SCALE GENOMIC DNA]</scope>
</reference>
<keyword evidence="3" id="KW-1185">Reference proteome</keyword>
<dbReference type="InParanoid" id="A0A3P7EA82"/>
<feature type="compositionally biased region" description="Low complexity" evidence="1">
    <location>
        <begin position="164"/>
        <end position="174"/>
    </location>
</feature>
<dbReference type="EMBL" id="UYWW01003632">
    <property type="protein sequence ID" value="VDM12909.1"/>
    <property type="molecule type" value="Genomic_DNA"/>
</dbReference>
<evidence type="ECO:0000313" key="3">
    <source>
        <dbReference type="Proteomes" id="UP000270924"/>
    </source>
</evidence>
<feature type="compositionally biased region" description="Basic and acidic residues" evidence="1">
    <location>
        <begin position="234"/>
        <end position="247"/>
    </location>
</feature>
<protein>
    <submittedName>
        <fullName evidence="2">Uncharacterized protein</fullName>
    </submittedName>
</protein>
<sequence length="289" mass="33006">MDISSSDTQFISPSQQKEQITIYEYDSQKISRRSGEKPSIALTQHEQKLEKVCFISSIIFSLLYRSNTSGMRQPECFFQLAQDSMPHRHQWTEETKTEVWSSTSKGVWQYDIKHFPPATITPPAATATRGLWESAESTRGLWDSAESRHRNVPSYDERPMTNAVGSTSSSTVVVKQDQEGRVSSSETWDTKRQKTSYSTASTLEKTRELDEEIAQKEDVRQHSPMWAIIKSTRHDEIKEKEPEEKGELSYGGSSIRTSKWETTEEFLSPIIDAFNFNNSNNKTISVTNV</sequence>
<feature type="compositionally biased region" description="Basic and acidic residues" evidence="1">
    <location>
        <begin position="145"/>
        <end position="159"/>
    </location>
</feature>